<comment type="caution">
    <text evidence="1">The sequence shown here is derived from an EMBL/GenBank/DDBJ whole genome shotgun (WGS) entry which is preliminary data.</text>
</comment>
<reference evidence="1" key="1">
    <citation type="submission" date="2020-07" db="EMBL/GenBank/DDBJ databases">
        <title>Genome sequence and genetic diversity analysis of an under-domesticated orphan crop, white fonio (Digitaria exilis).</title>
        <authorList>
            <person name="Bennetzen J.L."/>
            <person name="Chen S."/>
            <person name="Ma X."/>
            <person name="Wang X."/>
            <person name="Yssel A.E.J."/>
            <person name="Chaluvadi S.R."/>
            <person name="Johnson M."/>
            <person name="Gangashetty P."/>
            <person name="Hamidou F."/>
            <person name="Sanogo M.D."/>
            <person name="Zwaenepoel A."/>
            <person name="Wallace J."/>
            <person name="Van De Peer Y."/>
            <person name="Van Deynze A."/>
        </authorList>
    </citation>
    <scope>NUCLEOTIDE SEQUENCE</scope>
    <source>
        <tissue evidence="1">Leaves</tissue>
    </source>
</reference>
<proteinExistence type="predicted"/>
<accession>A0A835DWV0</accession>
<dbReference type="EMBL" id="JACEFO010002588">
    <property type="protein sequence ID" value="KAF8655447.1"/>
    <property type="molecule type" value="Genomic_DNA"/>
</dbReference>
<dbReference type="AlphaFoldDB" id="A0A835DWV0"/>
<organism evidence="1 2">
    <name type="scientific">Digitaria exilis</name>
    <dbReference type="NCBI Taxonomy" id="1010633"/>
    <lineage>
        <taxon>Eukaryota</taxon>
        <taxon>Viridiplantae</taxon>
        <taxon>Streptophyta</taxon>
        <taxon>Embryophyta</taxon>
        <taxon>Tracheophyta</taxon>
        <taxon>Spermatophyta</taxon>
        <taxon>Magnoliopsida</taxon>
        <taxon>Liliopsida</taxon>
        <taxon>Poales</taxon>
        <taxon>Poaceae</taxon>
        <taxon>PACMAD clade</taxon>
        <taxon>Panicoideae</taxon>
        <taxon>Panicodae</taxon>
        <taxon>Paniceae</taxon>
        <taxon>Anthephorinae</taxon>
        <taxon>Digitaria</taxon>
    </lineage>
</organism>
<name>A0A835DWV0_9POAL</name>
<dbReference type="Proteomes" id="UP000636709">
    <property type="component" value="Unassembled WGS sequence"/>
</dbReference>
<evidence type="ECO:0000313" key="1">
    <source>
        <dbReference type="EMBL" id="KAF8655447.1"/>
    </source>
</evidence>
<gene>
    <name evidence="1" type="ORF">HU200_061195</name>
</gene>
<sequence>MDVDDYNCVLCSSSIEESRDHLFFDCAFVQSCWQLLNLHIGNFVDPMQMVSAFKSQLNMPFYMDVIILMPWAIWMVRNEAIFRGVQPSLQGCKTHFQKEFALLLLREKKDHPQLMSSWI</sequence>
<evidence type="ECO:0000313" key="2">
    <source>
        <dbReference type="Proteomes" id="UP000636709"/>
    </source>
</evidence>
<keyword evidence="2" id="KW-1185">Reference proteome</keyword>
<evidence type="ECO:0008006" key="3">
    <source>
        <dbReference type="Google" id="ProtNLM"/>
    </source>
</evidence>
<protein>
    <recommendedName>
        <fullName evidence="3">Reverse transcriptase zinc-binding domain-containing protein</fullName>
    </recommendedName>
</protein>
<dbReference type="OrthoDB" id="693277at2759"/>